<dbReference type="Gene3D" id="1.25.50.20">
    <property type="match status" value="2"/>
</dbReference>
<evidence type="ECO:0000259" key="27">
    <source>
        <dbReference type="Pfam" id="PF01433"/>
    </source>
</evidence>
<dbReference type="OrthoDB" id="510539at2759"/>
<dbReference type="GO" id="GO:0006508">
    <property type="term" value="P:proteolysis"/>
    <property type="evidence" value="ECO:0007669"/>
    <property type="project" value="UniProtKB-KW"/>
</dbReference>
<dbReference type="FunFam" id="1.10.390.10:FF:000016">
    <property type="entry name" value="Glutamyl aminopeptidase"/>
    <property type="match status" value="1"/>
</dbReference>
<evidence type="ECO:0000256" key="2">
    <source>
        <dbReference type="ARBA" id="ARBA00004401"/>
    </source>
</evidence>
<keyword evidence="14 24" id="KW-0862">Zinc</keyword>
<evidence type="ECO:0000256" key="12">
    <source>
        <dbReference type="ARBA" id="ARBA00022723"/>
    </source>
</evidence>
<dbReference type="FunFam" id="1.10.390.10:FF:000006">
    <property type="entry name" value="Puromycin-sensitive aminopeptidase"/>
    <property type="match status" value="1"/>
</dbReference>
<dbReference type="MEROPS" id="M01.A12"/>
<dbReference type="Proteomes" id="UP000008792">
    <property type="component" value="Unassembled WGS sequence"/>
</dbReference>
<comment type="subunit">
    <text evidence="5">Homodimer; disulfide-linked.</text>
</comment>
<dbReference type="SMR" id="B4M6C7"/>
<evidence type="ECO:0000259" key="28">
    <source>
        <dbReference type="Pfam" id="PF11838"/>
    </source>
</evidence>
<dbReference type="Pfam" id="PF17900">
    <property type="entry name" value="Peptidase_M1_N"/>
    <property type="match status" value="2"/>
</dbReference>
<evidence type="ECO:0000256" key="1">
    <source>
        <dbReference type="ARBA" id="ARBA00001703"/>
    </source>
</evidence>
<evidence type="ECO:0000256" key="5">
    <source>
        <dbReference type="ARBA" id="ARBA00011748"/>
    </source>
</evidence>
<dbReference type="GO" id="GO:0005886">
    <property type="term" value="C:plasma membrane"/>
    <property type="evidence" value="ECO:0007669"/>
    <property type="project" value="UniProtKB-SubCell"/>
</dbReference>
<evidence type="ECO:0000256" key="7">
    <source>
        <dbReference type="ARBA" id="ARBA00022438"/>
    </source>
</evidence>
<evidence type="ECO:0000259" key="29">
    <source>
        <dbReference type="Pfam" id="PF17900"/>
    </source>
</evidence>
<feature type="domain" description="Peptidase M1 membrane alanine aminopeptidase" evidence="27">
    <location>
        <begin position="1266"/>
        <end position="1484"/>
    </location>
</feature>
<dbReference type="InterPro" id="IPR050344">
    <property type="entry name" value="Peptidase_M1_aminopeptidases"/>
</dbReference>
<feature type="binding site" evidence="24">
    <location>
        <position position="385"/>
    </location>
    <ligand>
        <name>Zn(2+)</name>
        <dbReference type="ChEBI" id="CHEBI:29105"/>
        <note>catalytic</note>
    </ligand>
</feature>
<evidence type="ECO:0000256" key="13">
    <source>
        <dbReference type="ARBA" id="ARBA00022801"/>
    </source>
</evidence>
<evidence type="ECO:0000256" key="6">
    <source>
        <dbReference type="ARBA" id="ARBA00012567"/>
    </source>
</evidence>
<sequence length="1919" mass="217754">MIITAKLVSIFLGVALTAFTVSTIVLAVQKANLLADLRDAQDKLDQLEAGLVSSTAAPSSTSAGPTPEPGTTAAPEQIDYRLPSALIPNNYDLYLYPNIDTGTFTGEETINITVNEATDQIILHSLYLEINGVHVFQSDEATILVTDHTFDTVREFLIINLNTKLTAGAFVLLNIEFSGNMANKIVGLYSSSYVKADESRKWIATSKFEPTYARQAFPCFDEPALKATFEITLVHPTGDNYHALSNMNQESELDKGTYTEVRFAKSVPMSTYLACFIVSDFDSKTVQIDTKGIGEAFDMGVYATPEQLDKVDFALTVGKGVIEYYIDYFHIEYPLPKLDMAAIPDFVSGAMEHWGLVTYRETSLLYEEATSSTVNKQRIASVIAHEFAHMWFGNLVTMHWWNDLWLNEGFASFIEYLGVDAVFPEWQMRDQFIVSTLHSVFTLDGTLGSHPIIQKVENPDQITEIFDTITYSKGSSLVRMLEDFLGETIFRTAVTNYLNEYKYENAVTDNFFAEIDKLGLEYNVSDIMLTWTVQMGLPAVTITKVSDTEYKLTQKRFLANPNDYDAVHEHSEFDYRWSIPITYTTSADATVQRAWFYHDQSEITITLPSAVDWIKFNHDQVGYYRVNYEQSLWQALANQMVAKPDAFSAGDRASLLNDAFALADATQLPYEIAFDMTKYLAKELDYVPWSVAASKLTSLKRTLFYTSSYVKYKKYATALIEPIYTSLTWAVGEDHLDNRLRVTALSAACSLGLESCLTEGGQQFKSWLATPDKRPSPDVRETVYYYGMQSAGNQEIWETVWQLFINEADASEKSKLMYGLAAIQEPWLLQRYIDLAWNEEYVRGQDYFTCLTYISANPMGEPLVWDYVRENWLLLVERFGLNERYLGNLIPSITAQFHTQTKLEEMEQFFAKYPEAGAGTAARIRALETVKNNIVWLAENLESVDAWLDTQEQRLHLAAVVRTTKMFLHGNCLRVALFWAVAAFAAATIVVAVQRNQLEADLRDMREKIDMYEALNGSELAVDLNNRQKRQTLEEIDYRLPTALEPQHYDLYLHPDLEAGTFTGQEKIKIKVLEATNQIVLHSHKLNITSVYVENRELESHELDEVREFLIINMQEQLPVDAVITLGIVFEGQSINKLVGLYSSSYTTPAGQHREIATTKFEPTYARQAFPCFDEPAMKATYAISVVHPSSGSYHALSNMDQTETTNLGENTMATFQTSVAMSTYLACIIVSDFDSESSTVNANGIGKDFSMRAFATPHQLNKVKYALEFGTAVTEYYIQYFNVEYPLPKLDMAAIPDFASNAMEHWGLVTYRETALLYDEDYSSTLNKQSIASVLAHEITHQWFGNLVTMKWWNDLWLNEGFARFMQYKGVHAVHPDWGMLEQFQIMALHPVLVFDAKLSSHPIVQKVESPDEITAIFDTISYEKAGSVLRMLESVVGADKFELAVTSYLTKFQYANTVTDDFLTEVAAQVSDFNVKQFMRTWTEQMGYPVLNVRRASEAGFIISQQRFLSNKASYEEAVESTEFGYKWSVPITYFLDTSESNEVHSFILEYDQDEAGVAVNTDVKWLKLNSHQLGYYRVNYESSIWQQLIQQLVEQPTRFDIADRAHLLDDAFALADASQLSYSVPLEMTAYLAQETDFVPWYVATSKLLTLRRNLMFTESYVSYLSYARTLLTNVYKEVGWTVDKDNHLGNRLRVSVLGAACALGVEDCLQQAEELFTKWLNEPTAANRPAPDLRELVYYYGMQQTSSEASWEQLLELFKAESDASEKSKLMYGLSAVQDSQLLYRFLELATDESIVRSQDYFTCVQNIAANPVGQPIVWDYYREQWPQLINRFGLNDRNLGKLIASITSRFASEIKLDEVQEFYTKYPDSGAGASSRQQAVETIKYNINWLKENSDDIASWLSGTAAPLTSKNQL</sequence>
<evidence type="ECO:0000313" key="31">
    <source>
        <dbReference type="Proteomes" id="UP000008792"/>
    </source>
</evidence>
<evidence type="ECO:0000256" key="20">
    <source>
        <dbReference type="ARBA" id="ARBA00023157"/>
    </source>
</evidence>
<keyword evidence="21" id="KW-0325">Glycoprotein</keyword>
<keyword evidence="9" id="KW-0336">GPI-anchor</keyword>
<dbReference type="Pfam" id="PF01433">
    <property type="entry name" value="Peptidase_M1"/>
    <property type="match status" value="2"/>
</dbReference>
<keyword evidence="17" id="KW-1133">Transmembrane helix</keyword>
<dbReference type="PANTHER" id="PTHR11533">
    <property type="entry name" value="PROTEASE M1 ZINC METALLOPROTEASE"/>
    <property type="match status" value="1"/>
</dbReference>
<dbReference type="FunFam" id="1.25.50.20:FF:000001">
    <property type="entry name" value="Aminopeptidase"/>
    <property type="match status" value="2"/>
</dbReference>
<evidence type="ECO:0000256" key="25">
    <source>
        <dbReference type="PIRSR" id="PIRSR634016-4"/>
    </source>
</evidence>
<dbReference type="EC" id="3.4.11.7" evidence="6"/>
<dbReference type="STRING" id="7244.B4M6C7"/>
<dbReference type="CDD" id="cd09601">
    <property type="entry name" value="M1_APN-Q_like"/>
    <property type="match status" value="2"/>
</dbReference>
<evidence type="ECO:0000256" key="17">
    <source>
        <dbReference type="ARBA" id="ARBA00022989"/>
    </source>
</evidence>
<evidence type="ECO:0000256" key="11">
    <source>
        <dbReference type="ARBA" id="ARBA00022692"/>
    </source>
</evidence>
<dbReference type="GO" id="GO:0042277">
    <property type="term" value="F:peptide binding"/>
    <property type="evidence" value="ECO:0007669"/>
    <property type="project" value="TreeGrafter"/>
</dbReference>
<keyword evidence="8" id="KW-1003">Cell membrane</keyword>
<keyword evidence="19" id="KW-0472">Membrane</keyword>
<organism evidence="30 31">
    <name type="scientific">Drosophila virilis</name>
    <name type="common">Fruit fly</name>
    <dbReference type="NCBI Taxonomy" id="7244"/>
    <lineage>
        <taxon>Eukaryota</taxon>
        <taxon>Metazoa</taxon>
        <taxon>Ecdysozoa</taxon>
        <taxon>Arthropoda</taxon>
        <taxon>Hexapoda</taxon>
        <taxon>Insecta</taxon>
        <taxon>Pterygota</taxon>
        <taxon>Neoptera</taxon>
        <taxon>Endopterygota</taxon>
        <taxon>Diptera</taxon>
        <taxon>Brachycera</taxon>
        <taxon>Muscomorpha</taxon>
        <taxon>Ephydroidea</taxon>
        <taxon>Drosophilidae</taxon>
        <taxon>Drosophila</taxon>
    </lineage>
</organism>
<feature type="binding site" evidence="24">
    <location>
        <position position="389"/>
    </location>
    <ligand>
        <name>Zn(2+)</name>
        <dbReference type="ChEBI" id="CHEBI:29105"/>
        <note>catalytic</note>
    </ligand>
</feature>
<evidence type="ECO:0000256" key="16">
    <source>
        <dbReference type="ARBA" id="ARBA00022968"/>
    </source>
</evidence>
<feature type="domain" description="ERAP1-like C-terminal" evidence="28">
    <location>
        <begin position="613"/>
        <end position="931"/>
    </location>
</feature>
<keyword evidence="22" id="KW-0449">Lipoprotein</keyword>
<dbReference type="GO" id="GO:0098552">
    <property type="term" value="C:side of membrane"/>
    <property type="evidence" value="ECO:0007669"/>
    <property type="project" value="UniProtKB-KW"/>
</dbReference>
<dbReference type="GO" id="GO:0008270">
    <property type="term" value="F:zinc ion binding"/>
    <property type="evidence" value="ECO:0007669"/>
    <property type="project" value="InterPro"/>
</dbReference>
<comment type="subcellular location">
    <subcellularLocation>
        <location evidence="3">Cell membrane</location>
        <topology evidence="3">Lipid-anchor</topology>
        <topology evidence="3">GPI-anchor</topology>
    </subcellularLocation>
    <subcellularLocation>
        <location evidence="2">Cell membrane</location>
        <topology evidence="2">Single-pass type II membrane protein</topology>
    </subcellularLocation>
</comment>
<comment type="catalytic activity">
    <reaction evidence="1">
        <text>Release of N-terminal glutamate (and to a lesser extent aspartate) from a peptide.</text>
        <dbReference type="EC" id="3.4.11.7"/>
    </reaction>
</comment>
<dbReference type="Gene3D" id="1.10.390.10">
    <property type="entry name" value="Neutral Protease Domain 2"/>
    <property type="match status" value="2"/>
</dbReference>
<dbReference type="InterPro" id="IPR042097">
    <property type="entry name" value="Aminopeptidase_N-like_N_sf"/>
</dbReference>
<dbReference type="InterPro" id="IPR014782">
    <property type="entry name" value="Peptidase_M1_dom"/>
</dbReference>
<evidence type="ECO:0000256" key="23">
    <source>
        <dbReference type="PIRSR" id="PIRSR634016-1"/>
    </source>
</evidence>
<dbReference type="InterPro" id="IPR001930">
    <property type="entry name" value="Peptidase_M1"/>
</dbReference>
<feature type="region of interest" description="Disordered" evidence="26">
    <location>
        <begin position="53"/>
        <end position="74"/>
    </location>
</feature>
<name>B4M6C7_DROVI</name>
<keyword evidence="12 24" id="KW-0479">Metal-binding</keyword>
<evidence type="ECO:0000256" key="14">
    <source>
        <dbReference type="ARBA" id="ARBA00022833"/>
    </source>
</evidence>
<dbReference type="PANTHER" id="PTHR11533:SF276">
    <property type="entry name" value="GLUTAMYL AMINOPEPTIDASE"/>
    <property type="match status" value="1"/>
</dbReference>
<evidence type="ECO:0000256" key="15">
    <source>
        <dbReference type="ARBA" id="ARBA00022837"/>
    </source>
</evidence>
<evidence type="ECO:0000256" key="10">
    <source>
        <dbReference type="ARBA" id="ARBA00022670"/>
    </source>
</evidence>
<dbReference type="Gene3D" id="2.60.40.1730">
    <property type="entry name" value="tricorn interacting facor f3 domain"/>
    <property type="match status" value="2"/>
</dbReference>
<dbReference type="InterPro" id="IPR045357">
    <property type="entry name" value="Aminopeptidase_N-like_N"/>
</dbReference>
<dbReference type="GO" id="GO:0005737">
    <property type="term" value="C:cytoplasm"/>
    <property type="evidence" value="ECO:0007669"/>
    <property type="project" value="TreeGrafter"/>
</dbReference>
<feature type="site" description="Transition state stabilizer" evidence="25">
    <location>
        <position position="471"/>
    </location>
</feature>
<dbReference type="eggNOG" id="KOG1046">
    <property type="taxonomic scope" value="Eukaryota"/>
</dbReference>
<evidence type="ECO:0000256" key="18">
    <source>
        <dbReference type="ARBA" id="ARBA00023049"/>
    </source>
</evidence>
<reference evidence="30 31" key="1">
    <citation type="journal article" date="2007" name="Nature">
        <title>Evolution of genes and genomes on the Drosophila phylogeny.</title>
        <authorList>
            <consortium name="Drosophila 12 Genomes Consortium"/>
            <person name="Clark A.G."/>
            <person name="Eisen M.B."/>
            <person name="Smith D.R."/>
            <person name="Bergman C.M."/>
            <person name="Oliver B."/>
            <person name="Markow T.A."/>
            <person name="Kaufman T.C."/>
            <person name="Kellis M."/>
            <person name="Gelbart W."/>
            <person name="Iyer V.N."/>
            <person name="Pollard D.A."/>
            <person name="Sackton T.B."/>
            <person name="Larracuente A.M."/>
            <person name="Singh N.D."/>
            <person name="Abad J.P."/>
            <person name="Abt D.N."/>
            <person name="Adryan B."/>
            <person name="Aguade M."/>
            <person name="Akashi H."/>
            <person name="Anderson W.W."/>
            <person name="Aquadro C.F."/>
            <person name="Ardell D.H."/>
            <person name="Arguello R."/>
            <person name="Artieri C.G."/>
            <person name="Barbash D.A."/>
            <person name="Barker D."/>
            <person name="Barsanti P."/>
            <person name="Batterham P."/>
            <person name="Batzoglou S."/>
            <person name="Begun D."/>
            <person name="Bhutkar A."/>
            <person name="Blanco E."/>
            <person name="Bosak S.A."/>
            <person name="Bradley R.K."/>
            <person name="Brand A.D."/>
            <person name="Brent M.R."/>
            <person name="Brooks A.N."/>
            <person name="Brown R.H."/>
            <person name="Butlin R.K."/>
            <person name="Caggese C."/>
            <person name="Calvi B.R."/>
            <person name="Bernardo de Carvalho A."/>
            <person name="Caspi A."/>
            <person name="Castrezana S."/>
            <person name="Celniker S.E."/>
            <person name="Chang J.L."/>
            <person name="Chapple C."/>
            <person name="Chatterji S."/>
            <person name="Chinwalla A."/>
            <person name="Civetta A."/>
            <person name="Clifton S.W."/>
            <person name="Comeron J.M."/>
            <person name="Costello J.C."/>
            <person name="Coyne J.A."/>
            <person name="Daub J."/>
            <person name="David R.G."/>
            <person name="Delcher A.L."/>
            <person name="Delehaunty K."/>
            <person name="Do C.B."/>
            <person name="Ebling H."/>
            <person name="Edwards K."/>
            <person name="Eickbush T."/>
            <person name="Evans J.D."/>
            <person name="Filipski A."/>
            <person name="Findeiss S."/>
            <person name="Freyhult E."/>
            <person name="Fulton L."/>
            <person name="Fulton R."/>
            <person name="Garcia A.C."/>
            <person name="Gardiner A."/>
            <person name="Garfield D.A."/>
            <person name="Garvin B.E."/>
            <person name="Gibson G."/>
            <person name="Gilbert D."/>
            <person name="Gnerre S."/>
            <person name="Godfrey J."/>
            <person name="Good R."/>
            <person name="Gotea V."/>
            <person name="Gravely B."/>
            <person name="Greenberg A.J."/>
            <person name="Griffiths-Jones S."/>
            <person name="Gross S."/>
            <person name="Guigo R."/>
            <person name="Gustafson E.A."/>
            <person name="Haerty W."/>
            <person name="Hahn M.W."/>
            <person name="Halligan D.L."/>
            <person name="Halpern A.L."/>
            <person name="Halter G.M."/>
            <person name="Han M.V."/>
            <person name="Heger A."/>
            <person name="Hillier L."/>
            <person name="Hinrichs A.S."/>
            <person name="Holmes I."/>
            <person name="Hoskins R.A."/>
            <person name="Hubisz M.J."/>
            <person name="Hultmark D."/>
            <person name="Huntley M.A."/>
            <person name="Jaffe D.B."/>
            <person name="Jagadeeshan S."/>
            <person name="Jeck W.R."/>
            <person name="Johnson J."/>
            <person name="Jones C.D."/>
            <person name="Jordan W.C."/>
            <person name="Karpen G.H."/>
            <person name="Kataoka E."/>
            <person name="Keightley P.D."/>
            <person name="Kheradpour P."/>
            <person name="Kirkness E.F."/>
            <person name="Koerich L.B."/>
            <person name="Kristiansen K."/>
            <person name="Kudrna D."/>
            <person name="Kulathinal R.J."/>
            <person name="Kumar S."/>
            <person name="Kwok R."/>
            <person name="Lander E."/>
            <person name="Langley C.H."/>
            <person name="Lapoint R."/>
            <person name="Lazzaro B.P."/>
            <person name="Lee S.J."/>
            <person name="Levesque L."/>
            <person name="Li R."/>
            <person name="Lin C.F."/>
            <person name="Lin M.F."/>
            <person name="Lindblad-Toh K."/>
            <person name="Llopart A."/>
            <person name="Long M."/>
            <person name="Low L."/>
            <person name="Lozovsky E."/>
            <person name="Lu J."/>
            <person name="Luo M."/>
            <person name="Machado C.A."/>
            <person name="Makalowski W."/>
            <person name="Marzo M."/>
            <person name="Matsuda M."/>
            <person name="Matzkin L."/>
            <person name="McAllister B."/>
            <person name="McBride C.S."/>
            <person name="McKernan B."/>
            <person name="McKernan K."/>
            <person name="Mendez-Lago M."/>
            <person name="Minx P."/>
            <person name="Mollenhauer M.U."/>
            <person name="Montooth K."/>
            <person name="Mount S.M."/>
            <person name="Mu X."/>
            <person name="Myers E."/>
            <person name="Negre B."/>
            <person name="Newfeld S."/>
            <person name="Nielsen R."/>
            <person name="Noor M.A."/>
            <person name="O'Grady P."/>
            <person name="Pachter L."/>
            <person name="Papaceit M."/>
            <person name="Parisi M.J."/>
            <person name="Parisi M."/>
            <person name="Parts L."/>
            <person name="Pedersen J.S."/>
            <person name="Pesole G."/>
            <person name="Phillippy A.M."/>
            <person name="Ponting C.P."/>
            <person name="Pop M."/>
            <person name="Porcelli D."/>
            <person name="Powell J.R."/>
            <person name="Prohaska S."/>
            <person name="Pruitt K."/>
            <person name="Puig M."/>
            <person name="Quesneville H."/>
            <person name="Ram K.R."/>
            <person name="Rand D."/>
            <person name="Rasmussen M.D."/>
            <person name="Reed L.K."/>
            <person name="Reenan R."/>
            <person name="Reily A."/>
            <person name="Remington K.A."/>
            <person name="Rieger T.T."/>
            <person name="Ritchie M.G."/>
            <person name="Robin C."/>
            <person name="Rogers Y.H."/>
            <person name="Rohde C."/>
            <person name="Rozas J."/>
            <person name="Rubenfield M.J."/>
            <person name="Ruiz A."/>
            <person name="Russo S."/>
            <person name="Salzberg S.L."/>
            <person name="Sanchez-Gracia A."/>
            <person name="Saranga D.J."/>
            <person name="Sato H."/>
            <person name="Schaeffer S.W."/>
            <person name="Schatz M.C."/>
            <person name="Schlenke T."/>
            <person name="Schwartz R."/>
            <person name="Segarra C."/>
            <person name="Singh R.S."/>
            <person name="Sirot L."/>
            <person name="Sirota M."/>
            <person name="Sisneros N.B."/>
            <person name="Smith C.D."/>
            <person name="Smith T.F."/>
            <person name="Spieth J."/>
            <person name="Stage D.E."/>
            <person name="Stark A."/>
            <person name="Stephan W."/>
            <person name="Strausberg R.L."/>
            <person name="Strempel S."/>
            <person name="Sturgill D."/>
            <person name="Sutton G."/>
            <person name="Sutton G.G."/>
            <person name="Tao W."/>
            <person name="Teichmann S."/>
            <person name="Tobari Y.N."/>
            <person name="Tomimura Y."/>
            <person name="Tsolas J.M."/>
            <person name="Valente V.L."/>
            <person name="Venter E."/>
            <person name="Venter J.C."/>
            <person name="Vicario S."/>
            <person name="Vieira F.G."/>
            <person name="Vilella A.J."/>
            <person name="Villasante A."/>
            <person name="Walenz B."/>
            <person name="Wang J."/>
            <person name="Wasserman M."/>
            <person name="Watts T."/>
            <person name="Wilson D."/>
            <person name="Wilson R.K."/>
            <person name="Wing R.A."/>
            <person name="Wolfner M.F."/>
            <person name="Wong A."/>
            <person name="Wong G.K."/>
            <person name="Wu C.I."/>
            <person name="Wu G."/>
            <person name="Yamamoto D."/>
            <person name="Yang H.P."/>
            <person name="Yang S.P."/>
            <person name="Yorke J.A."/>
            <person name="Yoshida K."/>
            <person name="Zdobnov E."/>
            <person name="Zhang P."/>
            <person name="Zhang Y."/>
            <person name="Zimin A.V."/>
            <person name="Baldwin J."/>
            <person name="Abdouelleil A."/>
            <person name="Abdulkadir J."/>
            <person name="Abebe A."/>
            <person name="Abera B."/>
            <person name="Abreu J."/>
            <person name="Acer S.C."/>
            <person name="Aftuck L."/>
            <person name="Alexander A."/>
            <person name="An P."/>
            <person name="Anderson E."/>
            <person name="Anderson S."/>
            <person name="Arachi H."/>
            <person name="Azer M."/>
            <person name="Bachantsang P."/>
            <person name="Barry A."/>
            <person name="Bayul T."/>
            <person name="Berlin A."/>
            <person name="Bessette D."/>
            <person name="Bloom T."/>
            <person name="Blye J."/>
            <person name="Boguslavskiy L."/>
            <person name="Bonnet C."/>
            <person name="Boukhgalter B."/>
            <person name="Bourzgui I."/>
            <person name="Brown A."/>
            <person name="Cahill P."/>
            <person name="Channer S."/>
            <person name="Cheshatsang Y."/>
            <person name="Chuda L."/>
            <person name="Citroen M."/>
            <person name="Collymore A."/>
            <person name="Cooke P."/>
            <person name="Costello M."/>
            <person name="D'Aco K."/>
            <person name="Daza R."/>
            <person name="De Haan G."/>
            <person name="DeGray S."/>
            <person name="DeMaso C."/>
            <person name="Dhargay N."/>
            <person name="Dooley K."/>
            <person name="Dooley E."/>
            <person name="Doricent M."/>
            <person name="Dorje P."/>
            <person name="Dorjee K."/>
            <person name="Dupes A."/>
            <person name="Elong R."/>
            <person name="Falk J."/>
            <person name="Farina A."/>
            <person name="Faro S."/>
            <person name="Ferguson D."/>
            <person name="Fisher S."/>
            <person name="Foley C.D."/>
            <person name="Franke A."/>
            <person name="Friedrich D."/>
            <person name="Gadbois L."/>
            <person name="Gearin G."/>
            <person name="Gearin C.R."/>
            <person name="Giannoukos G."/>
            <person name="Goode T."/>
            <person name="Graham J."/>
            <person name="Grandbois E."/>
            <person name="Grewal S."/>
            <person name="Gyaltsen K."/>
            <person name="Hafez N."/>
            <person name="Hagos B."/>
            <person name="Hall J."/>
            <person name="Henson C."/>
            <person name="Hollinger A."/>
            <person name="Honan T."/>
            <person name="Huard M.D."/>
            <person name="Hughes L."/>
            <person name="Hurhula B."/>
            <person name="Husby M.E."/>
            <person name="Kamat A."/>
            <person name="Kanga B."/>
            <person name="Kashin S."/>
            <person name="Khazanovich D."/>
            <person name="Kisner P."/>
            <person name="Lance K."/>
            <person name="Lara M."/>
            <person name="Lee W."/>
            <person name="Lennon N."/>
            <person name="Letendre F."/>
            <person name="LeVine R."/>
            <person name="Lipovsky A."/>
            <person name="Liu X."/>
            <person name="Liu J."/>
            <person name="Liu S."/>
            <person name="Lokyitsang T."/>
            <person name="Lokyitsang Y."/>
            <person name="Lubonja R."/>
            <person name="Lui A."/>
            <person name="MacDonald P."/>
            <person name="Magnisalis V."/>
            <person name="Maru K."/>
            <person name="Matthews C."/>
            <person name="McCusker W."/>
            <person name="McDonough S."/>
            <person name="Mehta T."/>
            <person name="Meldrim J."/>
            <person name="Meneus L."/>
            <person name="Mihai O."/>
            <person name="Mihalev A."/>
            <person name="Mihova T."/>
            <person name="Mittelman R."/>
            <person name="Mlenga V."/>
            <person name="Montmayeur A."/>
            <person name="Mulrain L."/>
            <person name="Navidi A."/>
            <person name="Naylor J."/>
            <person name="Negash T."/>
            <person name="Nguyen T."/>
            <person name="Nguyen N."/>
            <person name="Nicol R."/>
            <person name="Norbu C."/>
            <person name="Norbu N."/>
            <person name="Novod N."/>
            <person name="O'Neill B."/>
            <person name="Osman S."/>
            <person name="Markiewicz E."/>
            <person name="Oyono O.L."/>
            <person name="Patti C."/>
            <person name="Phunkhang P."/>
            <person name="Pierre F."/>
            <person name="Priest M."/>
            <person name="Raghuraman S."/>
            <person name="Rege F."/>
            <person name="Reyes R."/>
            <person name="Rise C."/>
            <person name="Rogov P."/>
            <person name="Ross K."/>
            <person name="Ryan E."/>
            <person name="Settipalli S."/>
            <person name="Shea T."/>
            <person name="Sherpa N."/>
            <person name="Shi L."/>
            <person name="Shih D."/>
            <person name="Sparrow T."/>
            <person name="Spaulding J."/>
            <person name="Stalker J."/>
            <person name="Stange-Thomann N."/>
            <person name="Stavropoulos S."/>
            <person name="Stone C."/>
            <person name="Strader C."/>
            <person name="Tesfaye S."/>
            <person name="Thomson T."/>
            <person name="Thoulutsang Y."/>
            <person name="Thoulutsang D."/>
            <person name="Topham K."/>
            <person name="Topping I."/>
            <person name="Tsamla T."/>
            <person name="Vassiliev H."/>
            <person name="Vo A."/>
            <person name="Wangchuk T."/>
            <person name="Wangdi T."/>
            <person name="Weiand M."/>
            <person name="Wilkinson J."/>
            <person name="Wilson A."/>
            <person name="Yadav S."/>
            <person name="Young G."/>
            <person name="Yu Q."/>
            <person name="Zembek L."/>
            <person name="Zhong D."/>
            <person name="Zimmer A."/>
            <person name="Zwirko Z."/>
            <person name="Jaffe D.B."/>
            <person name="Alvarez P."/>
            <person name="Brockman W."/>
            <person name="Butler J."/>
            <person name="Chin C."/>
            <person name="Gnerre S."/>
            <person name="Grabherr M."/>
            <person name="Kleber M."/>
            <person name="Mauceli E."/>
            <person name="MacCallum I."/>
        </authorList>
    </citation>
    <scope>NUCLEOTIDE SEQUENCE [LARGE SCALE GENOMIC DNA]</scope>
    <source>
        <strain evidence="31">Tucson 15010-1051.87</strain>
    </source>
</reference>
<dbReference type="HOGENOM" id="CLU_003705_2_2_1"/>
<comment type="cofactor">
    <cofactor evidence="24">
        <name>Zn(2+)</name>
        <dbReference type="ChEBI" id="CHEBI:29105"/>
    </cofactor>
    <text evidence="24">Binds 1 zinc ion per subunit.</text>
</comment>
<keyword evidence="18" id="KW-0482">Metalloprotease</keyword>
<evidence type="ECO:0000256" key="19">
    <source>
        <dbReference type="ARBA" id="ARBA00023136"/>
    </source>
</evidence>
<accession>B4M6C7</accession>
<protein>
    <recommendedName>
        <fullName evidence="6">glutamyl aminopeptidase</fullName>
        <ecNumber evidence="6">3.4.11.7</ecNumber>
    </recommendedName>
</protein>
<evidence type="ECO:0000256" key="22">
    <source>
        <dbReference type="ARBA" id="ARBA00023288"/>
    </source>
</evidence>
<feature type="domain" description="Aminopeptidase N-like N-terminal" evidence="29">
    <location>
        <begin position="88"/>
        <end position="273"/>
    </location>
</feature>
<evidence type="ECO:0000256" key="9">
    <source>
        <dbReference type="ARBA" id="ARBA00022622"/>
    </source>
</evidence>
<dbReference type="GO" id="GO:0043171">
    <property type="term" value="P:peptide catabolic process"/>
    <property type="evidence" value="ECO:0007669"/>
    <property type="project" value="TreeGrafter"/>
</dbReference>
<evidence type="ECO:0000256" key="21">
    <source>
        <dbReference type="ARBA" id="ARBA00023180"/>
    </source>
</evidence>
<keyword evidence="16" id="KW-0735">Signal-anchor</keyword>
<dbReference type="InParanoid" id="B4M6C7"/>
<dbReference type="InterPro" id="IPR024571">
    <property type="entry name" value="ERAP1-like_C_dom"/>
</dbReference>
<dbReference type="GO" id="GO:0004230">
    <property type="term" value="F:glutamyl aminopeptidase activity"/>
    <property type="evidence" value="ECO:0007669"/>
    <property type="project" value="UniProtKB-EC"/>
</dbReference>
<comment type="similarity">
    <text evidence="4">Belongs to the peptidase M1 family.</text>
</comment>
<feature type="active site" description="Proton acceptor" evidence="23">
    <location>
        <position position="386"/>
    </location>
</feature>
<evidence type="ECO:0000256" key="8">
    <source>
        <dbReference type="ARBA" id="ARBA00022475"/>
    </source>
</evidence>
<proteinExistence type="inferred from homology"/>
<evidence type="ECO:0000256" key="24">
    <source>
        <dbReference type="PIRSR" id="PIRSR634016-3"/>
    </source>
</evidence>
<keyword evidence="11" id="KW-0812">Transmembrane</keyword>
<dbReference type="PRINTS" id="PR00756">
    <property type="entry name" value="ALADIPTASE"/>
</dbReference>
<evidence type="ECO:0000256" key="26">
    <source>
        <dbReference type="SAM" id="MobiDB-lite"/>
    </source>
</evidence>
<dbReference type="InterPro" id="IPR027268">
    <property type="entry name" value="Peptidase_M4/M1_CTD_sf"/>
</dbReference>
<gene>
    <name evidence="30" type="primary">Dvir\GJ10415</name>
    <name evidence="30" type="ORF">Dvir_GJ10415</name>
</gene>
<feature type="binding site" evidence="24">
    <location>
        <position position="408"/>
    </location>
    <ligand>
        <name>Zn(2+)</name>
        <dbReference type="ChEBI" id="CHEBI:29105"/>
        <note>catalytic</note>
    </ligand>
</feature>
<keyword evidence="7" id="KW-0031">Aminopeptidase</keyword>
<feature type="domain" description="Peptidase M1 membrane alanine aminopeptidase" evidence="27">
    <location>
        <begin position="313"/>
        <end position="531"/>
    </location>
</feature>
<dbReference type="Pfam" id="PF11838">
    <property type="entry name" value="ERAP1_C"/>
    <property type="match status" value="2"/>
</dbReference>
<dbReference type="FunFam" id="2.60.40.1910:FF:000003">
    <property type="entry name" value="Aminopeptidase"/>
    <property type="match status" value="2"/>
</dbReference>
<dbReference type="SUPFAM" id="SSF55486">
    <property type="entry name" value="Metalloproteases ('zincins'), catalytic domain"/>
    <property type="match status" value="2"/>
</dbReference>
<evidence type="ECO:0000256" key="3">
    <source>
        <dbReference type="ARBA" id="ARBA00004609"/>
    </source>
</evidence>
<dbReference type="InterPro" id="IPR034016">
    <property type="entry name" value="M1_APN-typ"/>
</dbReference>
<keyword evidence="10" id="KW-0645">Protease</keyword>
<dbReference type="GO" id="GO:0070006">
    <property type="term" value="F:metalloaminopeptidase activity"/>
    <property type="evidence" value="ECO:0007669"/>
    <property type="project" value="TreeGrafter"/>
</dbReference>
<keyword evidence="31" id="KW-1185">Reference proteome</keyword>
<keyword evidence="13" id="KW-0378">Hydrolase</keyword>
<dbReference type="Gene3D" id="2.60.40.1910">
    <property type="match status" value="2"/>
</dbReference>
<evidence type="ECO:0000313" key="30">
    <source>
        <dbReference type="EMBL" id="EDW59203.2"/>
    </source>
</evidence>
<dbReference type="GO" id="GO:0005615">
    <property type="term" value="C:extracellular space"/>
    <property type="evidence" value="ECO:0007669"/>
    <property type="project" value="TreeGrafter"/>
</dbReference>
<dbReference type="EMBL" id="CH940652">
    <property type="protein sequence ID" value="EDW59203.2"/>
    <property type="molecule type" value="Genomic_DNA"/>
</dbReference>
<keyword evidence="15" id="KW-0106">Calcium</keyword>
<feature type="domain" description="ERAP1-like C-terminal" evidence="28">
    <location>
        <begin position="1568"/>
        <end position="1889"/>
    </location>
</feature>
<feature type="domain" description="Aminopeptidase N-like N-terminal" evidence="29">
    <location>
        <begin position="1046"/>
        <end position="1226"/>
    </location>
</feature>
<evidence type="ECO:0000256" key="4">
    <source>
        <dbReference type="ARBA" id="ARBA00010136"/>
    </source>
</evidence>
<dbReference type="FunFam" id="2.60.40.1730:FF:000001">
    <property type="entry name" value="Leucyl-cystinyl aminopeptidase"/>
    <property type="match status" value="2"/>
</dbReference>
<keyword evidence="20" id="KW-1015">Disulfide bond</keyword>
<dbReference type="SUPFAM" id="SSF63737">
    <property type="entry name" value="Leukotriene A4 hydrolase N-terminal domain"/>
    <property type="match status" value="2"/>
</dbReference>